<dbReference type="InterPro" id="IPR015124">
    <property type="entry name" value="Stf0"/>
</dbReference>
<dbReference type="Proteomes" id="UP000290759">
    <property type="component" value="Unassembled WGS sequence"/>
</dbReference>
<dbReference type="PIRSF" id="PIRSF021497">
    <property type="entry name" value="Sulphotransferase_Stf0"/>
    <property type="match status" value="1"/>
</dbReference>
<evidence type="ECO:0000256" key="1">
    <source>
        <dbReference type="PIRSR" id="PIRSR021497-1"/>
    </source>
</evidence>
<dbReference type="SUPFAM" id="SSF52540">
    <property type="entry name" value="P-loop containing nucleoside triphosphate hydrolases"/>
    <property type="match status" value="1"/>
</dbReference>
<dbReference type="Gene3D" id="3.40.50.300">
    <property type="entry name" value="P-loop containing nucleotide triphosphate hydrolases"/>
    <property type="match status" value="1"/>
</dbReference>
<dbReference type="Pfam" id="PF09037">
    <property type="entry name" value="Sulphotransf"/>
    <property type="match status" value="1"/>
</dbReference>
<dbReference type="InterPro" id="IPR024628">
    <property type="entry name" value="Sulfotransferase_Stf0_dom"/>
</dbReference>
<comment type="caution">
    <text evidence="3">The sequence shown here is derived from an EMBL/GenBank/DDBJ whole genome shotgun (WGS) entry which is preliminary data.</text>
</comment>
<dbReference type="InterPro" id="IPR027417">
    <property type="entry name" value="P-loop_NTPase"/>
</dbReference>
<dbReference type="EMBL" id="QYBB01000009">
    <property type="protein sequence ID" value="RYC32091.1"/>
    <property type="molecule type" value="Genomic_DNA"/>
</dbReference>
<feature type="domain" description="Sulphotransferase Stf0" evidence="2">
    <location>
        <begin position="9"/>
        <end position="222"/>
    </location>
</feature>
<evidence type="ECO:0000313" key="3">
    <source>
        <dbReference type="EMBL" id="RYC32091.1"/>
    </source>
</evidence>
<dbReference type="OrthoDB" id="5562925at2"/>
<dbReference type="RefSeq" id="WP_129226134.1">
    <property type="nucleotide sequence ID" value="NZ_QYBB01000009.1"/>
</dbReference>
<accession>A0A4Q2UA82</accession>
<evidence type="ECO:0000313" key="4">
    <source>
        <dbReference type="Proteomes" id="UP000290759"/>
    </source>
</evidence>
<reference evidence="3 4" key="1">
    <citation type="submission" date="2018-12" db="EMBL/GenBank/DDBJ databases">
        <authorList>
            <person name="Grouzdev D.S."/>
            <person name="Krutkina M.S."/>
        </authorList>
    </citation>
    <scope>NUCLEOTIDE SEQUENCE [LARGE SCALE GENOMIC DNA]</scope>
    <source>
        <strain evidence="3 4">RmlP026</strain>
    </source>
</reference>
<keyword evidence="4" id="KW-1185">Reference proteome</keyword>
<dbReference type="GO" id="GO:0016740">
    <property type="term" value="F:transferase activity"/>
    <property type="evidence" value="ECO:0007669"/>
    <property type="project" value="InterPro"/>
</dbReference>
<name>A0A4Q2UA82_9HYPH</name>
<proteinExistence type="predicted"/>
<dbReference type="AlphaFoldDB" id="A0A4Q2UA82"/>
<feature type="active site" description="Proton acceptor" evidence="1">
    <location>
        <position position="37"/>
    </location>
</feature>
<sequence length="236" mass="25848">MPDAARRGYAVCTTIRSGSTWLAELLAGTGRLGRPAEYFSTKFQKRVLGAGYPEAVREQAAFALEHGSTPNGVYGFKIYPMQLDGLSVRLRWTAWFPDLRFVHLGRRDLLGQAISRARVNQTLQWRSTMPAAAEPRYDGAAILGAMRETVAQDARWQLFFARNGIAPLRLVYEDALLAPEATVDAVARLVGVEGPVAAAPERIAVAVQRDGVSAEWRARFLAEYGDRDAMDAPPGG</sequence>
<organism evidence="3 4">
    <name type="scientific">Lichenibacterium minor</name>
    <dbReference type="NCBI Taxonomy" id="2316528"/>
    <lineage>
        <taxon>Bacteria</taxon>
        <taxon>Pseudomonadati</taxon>
        <taxon>Pseudomonadota</taxon>
        <taxon>Alphaproteobacteria</taxon>
        <taxon>Hyphomicrobiales</taxon>
        <taxon>Lichenihabitantaceae</taxon>
        <taxon>Lichenibacterium</taxon>
    </lineage>
</organism>
<gene>
    <name evidence="3" type="ORF">D3273_10210</name>
</gene>
<reference evidence="3 4" key="2">
    <citation type="submission" date="2019-02" db="EMBL/GenBank/DDBJ databases">
        <title>'Lichenibacterium ramalinii' gen. nov. sp. nov., 'Lichenibacterium minor' gen. nov. sp. nov.</title>
        <authorList>
            <person name="Pankratov T."/>
        </authorList>
    </citation>
    <scope>NUCLEOTIDE SEQUENCE [LARGE SCALE GENOMIC DNA]</scope>
    <source>
        <strain evidence="3 4">RmlP026</strain>
    </source>
</reference>
<protein>
    <recommendedName>
        <fullName evidence="2">Sulphotransferase Stf0 domain-containing protein</fullName>
    </recommendedName>
</protein>
<evidence type="ECO:0000259" key="2">
    <source>
        <dbReference type="Pfam" id="PF09037"/>
    </source>
</evidence>